<proteinExistence type="predicted"/>
<name>A0A0E0KHY7_ORYPU</name>
<organism evidence="2">
    <name type="scientific">Oryza punctata</name>
    <name type="common">Red rice</name>
    <dbReference type="NCBI Taxonomy" id="4537"/>
    <lineage>
        <taxon>Eukaryota</taxon>
        <taxon>Viridiplantae</taxon>
        <taxon>Streptophyta</taxon>
        <taxon>Embryophyta</taxon>
        <taxon>Tracheophyta</taxon>
        <taxon>Spermatophyta</taxon>
        <taxon>Magnoliopsida</taxon>
        <taxon>Liliopsida</taxon>
        <taxon>Poales</taxon>
        <taxon>Poaceae</taxon>
        <taxon>BOP clade</taxon>
        <taxon>Oryzoideae</taxon>
        <taxon>Oryzeae</taxon>
        <taxon>Oryzinae</taxon>
        <taxon>Oryza</taxon>
    </lineage>
</organism>
<dbReference type="Proteomes" id="UP000026962">
    <property type="component" value="Chromosome 3"/>
</dbReference>
<reference evidence="2" key="2">
    <citation type="submission" date="2018-05" db="EMBL/GenBank/DDBJ databases">
        <title>OpunRS2 (Oryza punctata Reference Sequence Version 2).</title>
        <authorList>
            <person name="Zhang J."/>
            <person name="Kudrna D."/>
            <person name="Lee S."/>
            <person name="Talag J."/>
            <person name="Welchert J."/>
            <person name="Wing R.A."/>
        </authorList>
    </citation>
    <scope>NUCLEOTIDE SEQUENCE [LARGE SCALE GENOMIC DNA]</scope>
</reference>
<keyword evidence="3" id="KW-1185">Reference proteome</keyword>
<evidence type="ECO:0000256" key="1">
    <source>
        <dbReference type="SAM" id="MobiDB-lite"/>
    </source>
</evidence>
<dbReference type="HOGENOM" id="CLU_2324379_0_0_1"/>
<evidence type="ECO:0000313" key="3">
    <source>
        <dbReference type="Proteomes" id="UP000026962"/>
    </source>
</evidence>
<protein>
    <submittedName>
        <fullName evidence="2">Uncharacterized protein</fullName>
    </submittedName>
</protein>
<dbReference type="AlphaFoldDB" id="A0A0E0KHY7"/>
<accession>A0A0E0KHY7</accession>
<dbReference type="EnsemblPlants" id="OPUNC03G28350.4">
    <property type="protein sequence ID" value="OPUNC03G28350.4"/>
    <property type="gene ID" value="OPUNC03G28350"/>
</dbReference>
<feature type="region of interest" description="Disordered" evidence="1">
    <location>
        <begin position="43"/>
        <end position="86"/>
    </location>
</feature>
<dbReference type="Gramene" id="OPUNC03G28350.4">
    <property type="protein sequence ID" value="OPUNC03G28350.4"/>
    <property type="gene ID" value="OPUNC03G28350"/>
</dbReference>
<sequence>MGGGGSTEPTKLRCALRLKKKWPHALRPGSTGQFLLFLESTTPAPHPRLLPARQRRRRGEEVSGRGGVDLRQPAAQPASGAHGEPLVPYWTGLLVNWVS</sequence>
<evidence type="ECO:0000313" key="2">
    <source>
        <dbReference type="EnsemblPlants" id="OPUNC03G28350.4"/>
    </source>
</evidence>
<reference evidence="2" key="1">
    <citation type="submission" date="2015-04" db="UniProtKB">
        <authorList>
            <consortium name="EnsemblPlants"/>
        </authorList>
    </citation>
    <scope>IDENTIFICATION</scope>
</reference>